<reference evidence="7" key="1">
    <citation type="submission" date="2023-07" db="EMBL/GenBank/DDBJ databases">
        <title>30 novel species of actinomycetes from the DSMZ collection.</title>
        <authorList>
            <person name="Nouioui I."/>
        </authorList>
    </citation>
    <scope>NUCLEOTIDE SEQUENCE [LARGE SCALE GENOMIC DNA]</scope>
    <source>
        <strain evidence="7">DSM 41886</strain>
    </source>
</reference>
<evidence type="ECO:0000256" key="1">
    <source>
        <dbReference type="ARBA" id="ARBA00022475"/>
    </source>
</evidence>
<evidence type="ECO:0000256" key="4">
    <source>
        <dbReference type="ARBA" id="ARBA00023139"/>
    </source>
</evidence>
<name>A0ABU2SEJ5_9ACTN</name>
<keyword evidence="1" id="KW-1003">Cell membrane</keyword>
<keyword evidence="5" id="KW-0449">Lipoprotein</keyword>
<evidence type="ECO:0000256" key="5">
    <source>
        <dbReference type="ARBA" id="ARBA00023288"/>
    </source>
</evidence>
<dbReference type="PANTHER" id="PTHR43649:SF33">
    <property type="entry name" value="POLYGALACTURONAN_RHAMNOGALACTURONAN-BINDING PROTEIN YTCQ"/>
    <property type="match status" value="1"/>
</dbReference>
<keyword evidence="7" id="KW-1185">Reference proteome</keyword>
<dbReference type="Pfam" id="PF01547">
    <property type="entry name" value="SBP_bac_1"/>
    <property type="match status" value="1"/>
</dbReference>
<comment type="caution">
    <text evidence="6">The sequence shown here is derived from an EMBL/GenBank/DDBJ whole genome shotgun (WGS) entry which is preliminary data.</text>
</comment>
<dbReference type="InterPro" id="IPR050490">
    <property type="entry name" value="Bact_solute-bd_prot1"/>
</dbReference>
<evidence type="ECO:0000313" key="6">
    <source>
        <dbReference type="EMBL" id="MDT0446525.1"/>
    </source>
</evidence>
<evidence type="ECO:0000256" key="2">
    <source>
        <dbReference type="ARBA" id="ARBA00022729"/>
    </source>
</evidence>
<dbReference type="SUPFAM" id="SSF53850">
    <property type="entry name" value="Periplasmic binding protein-like II"/>
    <property type="match status" value="1"/>
</dbReference>
<dbReference type="PROSITE" id="PS51257">
    <property type="entry name" value="PROKAR_LIPOPROTEIN"/>
    <property type="match status" value="1"/>
</dbReference>
<dbReference type="PANTHER" id="PTHR43649">
    <property type="entry name" value="ARABINOSE-BINDING PROTEIN-RELATED"/>
    <property type="match status" value="1"/>
</dbReference>
<keyword evidence="2" id="KW-0732">Signal</keyword>
<dbReference type="EMBL" id="JAVREV010000020">
    <property type="protein sequence ID" value="MDT0446525.1"/>
    <property type="molecule type" value="Genomic_DNA"/>
</dbReference>
<accession>A0ABU2SEJ5</accession>
<keyword evidence="3" id="KW-0472">Membrane</keyword>
<evidence type="ECO:0000256" key="3">
    <source>
        <dbReference type="ARBA" id="ARBA00023136"/>
    </source>
</evidence>
<dbReference type="InterPro" id="IPR006059">
    <property type="entry name" value="SBP"/>
</dbReference>
<dbReference type="RefSeq" id="WP_311620677.1">
    <property type="nucleotide sequence ID" value="NZ_JAVREV010000020.1"/>
</dbReference>
<dbReference type="Gene3D" id="3.40.190.10">
    <property type="entry name" value="Periplasmic binding protein-like II"/>
    <property type="match status" value="3"/>
</dbReference>
<keyword evidence="4" id="KW-0564">Palmitate</keyword>
<evidence type="ECO:0000313" key="7">
    <source>
        <dbReference type="Proteomes" id="UP001183615"/>
    </source>
</evidence>
<sequence length="440" mass="47300">MKSAMRRCLTGGVTLGLVVGVTACGGGGDDDSGSGSGPVTIELWSDRAGTETAVAAFNAAHEDVTIEWVNVPNADLPNNLNNAHEAGDSSGTACLAQTDNRNGAMLLAQGVIADIGEQVEPHTDAFSEGAVDALTIADTVYGVPIQRQPLFSVFYAPAFEERGLDYPTTWEEAIEAGRELKEDGIHIFNLAGEDPSTFMGLAWQAGARWYQVEGDAWKIDFVNDASLWAADVMQTLLDEDLVERISYAEYAAMMQQYDQGRIAMRQVSTWQLAGHQRNMDASLGQWEPAPNLMDPGASAPVSAADTAGYMVPSLCENQEAAVEAAVWLATQEEPVTAMADPVDGSGWYPAVTDSRPYLDAVVPRDLFGEHAGQAVPVIEEAAAEFAEGWVYGPNSAAMYEELADQWGKAMNGEITVESVLTHMQEWTVRDLEQQGLNVVE</sequence>
<organism evidence="6 7">
    <name type="scientific">Streptomyces johnsoniae</name>
    <dbReference type="NCBI Taxonomy" id="3075532"/>
    <lineage>
        <taxon>Bacteria</taxon>
        <taxon>Bacillati</taxon>
        <taxon>Actinomycetota</taxon>
        <taxon>Actinomycetes</taxon>
        <taxon>Kitasatosporales</taxon>
        <taxon>Streptomycetaceae</taxon>
        <taxon>Streptomyces</taxon>
    </lineage>
</organism>
<gene>
    <name evidence="6" type="ORF">RM779_28590</name>
</gene>
<dbReference type="Proteomes" id="UP001183615">
    <property type="component" value="Unassembled WGS sequence"/>
</dbReference>
<protein>
    <submittedName>
        <fullName evidence="6">Extracellular solute-binding protein</fullName>
    </submittedName>
</protein>
<proteinExistence type="predicted"/>